<accession>A0ABD3IH84</accession>
<proteinExistence type="predicted"/>
<keyword evidence="3" id="KW-1185">Reference proteome</keyword>
<feature type="region of interest" description="Disordered" evidence="1">
    <location>
        <begin position="176"/>
        <end position="226"/>
    </location>
</feature>
<dbReference type="AlphaFoldDB" id="A0ABD3IH84"/>
<evidence type="ECO:0000313" key="2">
    <source>
        <dbReference type="EMBL" id="KAL3701909.1"/>
    </source>
</evidence>
<evidence type="ECO:0000313" key="3">
    <source>
        <dbReference type="Proteomes" id="UP001633002"/>
    </source>
</evidence>
<feature type="compositionally biased region" description="Basic and acidic residues" evidence="1">
    <location>
        <begin position="413"/>
        <end position="431"/>
    </location>
</feature>
<feature type="compositionally biased region" description="Low complexity" evidence="1">
    <location>
        <begin position="200"/>
        <end position="209"/>
    </location>
</feature>
<feature type="compositionally biased region" description="Basic and acidic residues" evidence="1">
    <location>
        <begin position="390"/>
        <end position="404"/>
    </location>
</feature>
<name>A0ABD3IH84_9MARC</name>
<dbReference type="EMBL" id="JBJQOH010000001">
    <property type="protein sequence ID" value="KAL3701909.1"/>
    <property type="molecule type" value="Genomic_DNA"/>
</dbReference>
<organism evidence="2 3">
    <name type="scientific">Riccia sorocarpa</name>
    <dbReference type="NCBI Taxonomy" id="122646"/>
    <lineage>
        <taxon>Eukaryota</taxon>
        <taxon>Viridiplantae</taxon>
        <taxon>Streptophyta</taxon>
        <taxon>Embryophyta</taxon>
        <taxon>Marchantiophyta</taxon>
        <taxon>Marchantiopsida</taxon>
        <taxon>Marchantiidae</taxon>
        <taxon>Marchantiales</taxon>
        <taxon>Ricciaceae</taxon>
        <taxon>Riccia</taxon>
    </lineage>
</organism>
<sequence>MNSDRGKSYGARDFPVENFNSPPTMVVRSPLFENSPRRKLQVRPSGLRDPSVSSDGELPPGWKTAEEQQRILLSRKYLSPKSKNSAEACVTSSEDDCPRSWKGGKLSYNGVQFITAEPEHQPYVQEHIDSRARRLSEGNYSLRYADRSVASVRKSDSDIFRRGINKTSSRYSVQEDMAGRQARVEVSRNTPSFVGGSAGGESALGSSQEDSSEGESKRTRMESTANEVVAELRRSKIRVLEEVGDPDIEWKDETSRATGSGGIGRGRIVKVKESCSADVEDSCEHLVRESHGDVRRLRINDDQDDFIQKCRNWSVADSYANVDGNSAPWKTGRFGCDRGNEAQDSKAHRRASFESDVGGRRSLRWSKFSEPLTISEDRCFPELDVNYDSTTEHSSSDLDSRTDLRSPYSDDMPSSRHKDAGRRLSLSKDFRLNGKSPYDQLLEAKSRRKSFTDDRCILTQGSDVAISSQMASSVDCDTKARNATYDSASSVVVKDRGKDIIGASFKELKKKRKSLRKRRSESPTAAVACAASMIGDTVDAVRKVREDAAELAFKLAELHAHDAKALRSAAAVMRHHVDSLHSEVHSFQASYEKKDLVEFPWHSFLKEFLVTASLVTGVFSVHACINSLRKALGSLKQTASRREKLALAAVLLTVGFGTSVYHGMGQVRSVRRVRDKQLRVHLKCIMERTSLLANLAHKDPTSSSLETFTEVEEDRQSTVYSSK</sequence>
<dbReference type="Proteomes" id="UP001633002">
    <property type="component" value="Unassembled WGS sequence"/>
</dbReference>
<protein>
    <submittedName>
        <fullName evidence="2">Uncharacterized protein</fullName>
    </submittedName>
</protein>
<gene>
    <name evidence="2" type="ORF">R1sor_019931</name>
</gene>
<comment type="caution">
    <text evidence="2">The sequence shown here is derived from an EMBL/GenBank/DDBJ whole genome shotgun (WGS) entry which is preliminary data.</text>
</comment>
<evidence type="ECO:0000256" key="1">
    <source>
        <dbReference type="SAM" id="MobiDB-lite"/>
    </source>
</evidence>
<reference evidence="2 3" key="1">
    <citation type="submission" date="2024-09" db="EMBL/GenBank/DDBJ databases">
        <title>Chromosome-scale assembly of Riccia sorocarpa.</title>
        <authorList>
            <person name="Paukszto L."/>
        </authorList>
    </citation>
    <scope>NUCLEOTIDE SEQUENCE [LARGE SCALE GENOMIC DNA]</scope>
    <source>
        <strain evidence="2">LP-2024</strain>
        <tissue evidence="2">Aerial parts of the thallus</tissue>
    </source>
</reference>
<feature type="region of interest" description="Disordered" evidence="1">
    <location>
        <begin position="389"/>
        <end position="431"/>
    </location>
</feature>
<feature type="region of interest" description="Disordered" evidence="1">
    <location>
        <begin position="1"/>
        <end position="65"/>
    </location>
</feature>